<dbReference type="UniPathway" id="UPA00219"/>
<dbReference type="GO" id="GO:0005737">
    <property type="term" value="C:cytoplasm"/>
    <property type="evidence" value="ECO:0007669"/>
    <property type="project" value="UniProtKB-SubCell"/>
</dbReference>
<dbReference type="InterPro" id="IPR036615">
    <property type="entry name" value="Mur_ligase_C_dom_sf"/>
</dbReference>
<dbReference type="SUPFAM" id="SSF51984">
    <property type="entry name" value="MurCD N-terminal domain"/>
    <property type="match status" value="1"/>
</dbReference>
<evidence type="ECO:0000256" key="8">
    <source>
        <dbReference type="ARBA" id="ARBA00022840"/>
    </source>
</evidence>
<evidence type="ECO:0000256" key="10">
    <source>
        <dbReference type="ARBA" id="ARBA00022984"/>
    </source>
</evidence>
<dbReference type="SUPFAM" id="SSF53244">
    <property type="entry name" value="MurD-like peptide ligases, peptide-binding domain"/>
    <property type="match status" value="1"/>
</dbReference>
<feature type="domain" description="Mur ligase N-terminal catalytic" evidence="15">
    <location>
        <begin position="8"/>
        <end position="105"/>
    </location>
</feature>
<dbReference type="Pfam" id="PF01225">
    <property type="entry name" value="Mur_ligase"/>
    <property type="match status" value="1"/>
</dbReference>
<organism evidence="18 19">
    <name type="scientific">Thermoanaerobaculum aquaticum</name>
    <dbReference type="NCBI Taxonomy" id="1312852"/>
    <lineage>
        <taxon>Bacteria</taxon>
        <taxon>Pseudomonadati</taxon>
        <taxon>Acidobacteriota</taxon>
        <taxon>Thermoanaerobaculia</taxon>
        <taxon>Thermoanaerobaculales</taxon>
        <taxon>Thermoanaerobaculaceae</taxon>
        <taxon>Thermoanaerobaculum</taxon>
    </lineage>
</organism>
<accession>A0A062XZF4</accession>
<protein>
    <recommendedName>
        <fullName evidence="3 14">UDP-N-acetylmuramate--L-alanine ligase</fullName>
        <ecNumber evidence="3 14">6.3.2.8</ecNumber>
    </recommendedName>
    <alternativeName>
        <fullName evidence="14">UDP-N-acetylmuramoyl-L-alanine synthetase</fullName>
    </alternativeName>
</protein>
<feature type="domain" description="Mur ligase central" evidence="17">
    <location>
        <begin position="111"/>
        <end position="290"/>
    </location>
</feature>
<dbReference type="InterPro" id="IPR013221">
    <property type="entry name" value="Mur_ligase_cen"/>
</dbReference>
<dbReference type="InterPro" id="IPR000713">
    <property type="entry name" value="Mur_ligase_N"/>
</dbReference>
<dbReference type="EC" id="6.3.2.8" evidence="3 14"/>
<dbReference type="Gene3D" id="3.40.50.720">
    <property type="entry name" value="NAD(P)-binding Rossmann-like Domain"/>
    <property type="match status" value="1"/>
</dbReference>
<feature type="binding site" evidence="14">
    <location>
        <begin position="113"/>
        <end position="119"/>
    </location>
    <ligand>
        <name>ATP</name>
        <dbReference type="ChEBI" id="CHEBI:30616"/>
    </ligand>
</feature>
<evidence type="ECO:0000256" key="3">
    <source>
        <dbReference type="ARBA" id="ARBA00012211"/>
    </source>
</evidence>
<dbReference type="InterPro" id="IPR005758">
    <property type="entry name" value="UDP-N-AcMur_Ala_ligase_MurC"/>
</dbReference>
<evidence type="ECO:0000256" key="7">
    <source>
        <dbReference type="ARBA" id="ARBA00022741"/>
    </source>
</evidence>
<evidence type="ECO:0000256" key="14">
    <source>
        <dbReference type="HAMAP-Rule" id="MF_00046"/>
    </source>
</evidence>
<keyword evidence="11 14" id="KW-0131">Cell cycle</keyword>
<evidence type="ECO:0000256" key="11">
    <source>
        <dbReference type="ARBA" id="ARBA00023306"/>
    </source>
</evidence>
<dbReference type="InterPro" id="IPR036565">
    <property type="entry name" value="Mur-like_cat_sf"/>
</dbReference>
<dbReference type="GO" id="GO:0005524">
    <property type="term" value="F:ATP binding"/>
    <property type="evidence" value="ECO:0007669"/>
    <property type="project" value="UniProtKB-UniRule"/>
</dbReference>
<feature type="domain" description="Mur ligase C-terminal" evidence="16">
    <location>
        <begin position="312"/>
        <end position="443"/>
    </location>
</feature>
<evidence type="ECO:0000313" key="19">
    <source>
        <dbReference type="Proteomes" id="UP000027284"/>
    </source>
</evidence>
<gene>
    <name evidence="14" type="primary">murC</name>
    <name evidence="18" type="ORF">EG19_07525</name>
</gene>
<comment type="function">
    <text evidence="14">Cell wall formation.</text>
</comment>
<evidence type="ECO:0000256" key="9">
    <source>
        <dbReference type="ARBA" id="ARBA00022960"/>
    </source>
</evidence>
<evidence type="ECO:0000256" key="5">
    <source>
        <dbReference type="ARBA" id="ARBA00022598"/>
    </source>
</evidence>
<keyword evidence="10 14" id="KW-0573">Peptidoglycan synthesis</keyword>
<keyword evidence="7 14" id="KW-0547">Nucleotide-binding</keyword>
<dbReference type="HAMAP" id="MF_00046">
    <property type="entry name" value="MurC"/>
    <property type="match status" value="1"/>
</dbReference>
<sequence>MNFGRVRHLHFVGIGGAGMCGLAEILQKEGLEVSGCDLAASETTMRLSQLGVSCRLGHDPQHLAGVDVVVVSSAVSASNPEVQAAHQRGIPVIRRAEMLGEVSRLKWTVAVAGTHGKTTTTSLSGFILTQAGLDPTVVVGGRVHFLGAHARLGHSEFLVCEADEFDRSFLALHPVIAVITTVEAEHLDTYGTVAAMEEAFVEFANSVPFYGAVVACLDDPGVRRLLPHIRRRTLTYGFTSQADLSARLWELTPQGARARLVFSGQELGEISVPLFGRHGLSNAMAACAVALEMGVPFSTIVQAVGSFSGVARRFEIKGEVNGVTVVDDYAHHPTEVMATLQAAHQRFPGRRLVVVFQPHLFSRTQAFAREFGEALLEADVAFVLPIYPARESPIPGVTAQLVVDAAKAAGHRRVEALPSLQEAAESLPQLLQPGDVLLTLGAGNVVELANALVRGGAV</sequence>
<dbReference type="InterPro" id="IPR050061">
    <property type="entry name" value="MurCDEF_pg_biosynth"/>
</dbReference>
<dbReference type="EMBL" id="JMFG01000003">
    <property type="protein sequence ID" value="KDA54829.1"/>
    <property type="molecule type" value="Genomic_DNA"/>
</dbReference>
<evidence type="ECO:0000256" key="4">
    <source>
        <dbReference type="ARBA" id="ARBA00022490"/>
    </source>
</evidence>
<dbReference type="NCBIfam" id="TIGR01082">
    <property type="entry name" value="murC"/>
    <property type="match status" value="1"/>
</dbReference>
<keyword evidence="6 14" id="KW-0132">Cell division</keyword>
<keyword evidence="9 14" id="KW-0133">Cell shape</keyword>
<dbReference type="SUPFAM" id="SSF53623">
    <property type="entry name" value="MurD-like peptide ligases, catalytic domain"/>
    <property type="match status" value="1"/>
</dbReference>
<dbReference type="GO" id="GO:0008763">
    <property type="term" value="F:UDP-N-acetylmuramate-L-alanine ligase activity"/>
    <property type="evidence" value="ECO:0007669"/>
    <property type="project" value="UniProtKB-UniRule"/>
</dbReference>
<comment type="similarity">
    <text evidence="14">Belongs to the MurCDEF family.</text>
</comment>
<dbReference type="Proteomes" id="UP000027284">
    <property type="component" value="Unassembled WGS sequence"/>
</dbReference>
<dbReference type="RefSeq" id="WP_038046603.1">
    <property type="nucleotide sequence ID" value="NZ_JMFG01000003.1"/>
</dbReference>
<dbReference type="STRING" id="1312852.EG19_07525"/>
<evidence type="ECO:0000259" key="17">
    <source>
        <dbReference type="Pfam" id="PF08245"/>
    </source>
</evidence>
<evidence type="ECO:0000259" key="16">
    <source>
        <dbReference type="Pfam" id="PF02875"/>
    </source>
</evidence>
<dbReference type="AlphaFoldDB" id="A0A062XZF4"/>
<dbReference type="GO" id="GO:0071555">
    <property type="term" value="P:cell wall organization"/>
    <property type="evidence" value="ECO:0007669"/>
    <property type="project" value="UniProtKB-KW"/>
</dbReference>
<evidence type="ECO:0000259" key="15">
    <source>
        <dbReference type="Pfam" id="PF01225"/>
    </source>
</evidence>
<dbReference type="Gene3D" id="3.90.190.20">
    <property type="entry name" value="Mur ligase, C-terminal domain"/>
    <property type="match status" value="1"/>
</dbReference>
<evidence type="ECO:0000256" key="12">
    <source>
        <dbReference type="ARBA" id="ARBA00023316"/>
    </source>
</evidence>
<name>A0A062XZF4_9BACT</name>
<proteinExistence type="inferred from homology"/>
<dbReference type="PANTHER" id="PTHR43445">
    <property type="entry name" value="UDP-N-ACETYLMURAMATE--L-ALANINE LIGASE-RELATED"/>
    <property type="match status" value="1"/>
</dbReference>
<evidence type="ECO:0000256" key="6">
    <source>
        <dbReference type="ARBA" id="ARBA00022618"/>
    </source>
</evidence>
<evidence type="ECO:0000313" key="18">
    <source>
        <dbReference type="EMBL" id="KDA54829.1"/>
    </source>
</evidence>
<evidence type="ECO:0000256" key="13">
    <source>
        <dbReference type="ARBA" id="ARBA00047833"/>
    </source>
</evidence>
<dbReference type="GO" id="GO:0008360">
    <property type="term" value="P:regulation of cell shape"/>
    <property type="evidence" value="ECO:0007669"/>
    <property type="project" value="UniProtKB-KW"/>
</dbReference>
<evidence type="ECO:0000256" key="1">
    <source>
        <dbReference type="ARBA" id="ARBA00004496"/>
    </source>
</evidence>
<dbReference type="Pfam" id="PF08245">
    <property type="entry name" value="Mur_ligase_M"/>
    <property type="match status" value="1"/>
</dbReference>
<keyword evidence="5 14" id="KW-0436">Ligase</keyword>
<comment type="catalytic activity">
    <reaction evidence="13 14">
        <text>UDP-N-acetyl-alpha-D-muramate + L-alanine + ATP = UDP-N-acetyl-alpha-D-muramoyl-L-alanine + ADP + phosphate + H(+)</text>
        <dbReference type="Rhea" id="RHEA:23372"/>
        <dbReference type="ChEBI" id="CHEBI:15378"/>
        <dbReference type="ChEBI" id="CHEBI:30616"/>
        <dbReference type="ChEBI" id="CHEBI:43474"/>
        <dbReference type="ChEBI" id="CHEBI:57972"/>
        <dbReference type="ChEBI" id="CHEBI:70757"/>
        <dbReference type="ChEBI" id="CHEBI:83898"/>
        <dbReference type="ChEBI" id="CHEBI:456216"/>
        <dbReference type="EC" id="6.3.2.8"/>
    </reaction>
</comment>
<dbReference type="GO" id="GO:0009252">
    <property type="term" value="P:peptidoglycan biosynthetic process"/>
    <property type="evidence" value="ECO:0007669"/>
    <property type="project" value="UniProtKB-UniRule"/>
</dbReference>
<dbReference type="InterPro" id="IPR004101">
    <property type="entry name" value="Mur_ligase_C"/>
</dbReference>
<dbReference type="Pfam" id="PF02875">
    <property type="entry name" value="Mur_ligase_C"/>
    <property type="match status" value="1"/>
</dbReference>
<dbReference type="Gene3D" id="3.40.1190.10">
    <property type="entry name" value="Mur-like, catalytic domain"/>
    <property type="match status" value="1"/>
</dbReference>
<keyword evidence="19" id="KW-1185">Reference proteome</keyword>
<dbReference type="OrthoDB" id="9804126at2"/>
<reference evidence="18 19" key="1">
    <citation type="submission" date="2014-04" db="EMBL/GenBank/DDBJ databases">
        <title>The Genome Sequence of Thermoanaerobaculum aquaticum MP-01, The First Cultivated Group 23 Acidobacterium.</title>
        <authorList>
            <person name="Stamps B.W."/>
            <person name="Losey N.A."/>
            <person name="Lawson P.A."/>
            <person name="Stevenson B.S."/>
        </authorList>
    </citation>
    <scope>NUCLEOTIDE SEQUENCE [LARGE SCALE GENOMIC DNA]</scope>
    <source>
        <strain evidence="18 19">MP-01</strain>
    </source>
</reference>
<comment type="caution">
    <text evidence="18">The sequence shown here is derived from an EMBL/GenBank/DDBJ whole genome shotgun (WGS) entry which is preliminary data.</text>
</comment>
<keyword evidence="12 14" id="KW-0961">Cell wall biogenesis/degradation</keyword>
<comment type="pathway">
    <text evidence="2 14">Cell wall biogenesis; peptidoglycan biosynthesis.</text>
</comment>
<dbReference type="PANTHER" id="PTHR43445:SF3">
    <property type="entry name" value="UDP-N-ACETYLMURAMATE--L-ALANINE LIGASE"/>
    <property type="match status" value="1"/>
</dbReference>
<keyword evidence="4 14" id="KW-0963">Cytoplasm</keyword>
<evidence type="ECO:0000256" key="2">
    <source>
        <dbReference type="ARBA" id="ARBA00004752"/>
    </source>
</evidence>
<dbReference type="GO" id="GO:0051301">
    <property type="term" value="P:cell division"/>
    <property type="evidence" value="ECO:0007669"/>
    <property type="project" value="UniProtKB-KW"/>
</dbReference>
<comment type="subcellular location">
    <subcellularLocation>
        <location evidence="1 14">Cytoplasm</location>
    </subcellularLocation>
</comment>
<keyword evidence="8 14" id="KW-0067">ATP-binding</keyword>